<feature type="compositionally biased region" description="Acidic residues" evidence="6">
    <location>
        <begin position="295"/>
        <end position="309"/>
    </location>
</feature>
<dbReference type="SUPFAM" id="SSF54713">
    <property type="entry name" value="Elongation factor Ts (EF-Ts), dimerisation domain"/>
    <property type="match status" value="1"/>
</dbReference>
<dbReference type="PROSITE" id="PS01127">
    <property type="entry name" value="EF_TS_2"/>
    <property type="match status" value="1"/>
</dbReference>
<evidence type="ECO:0000256" key="3">
    <source>
        <dbReference type="ARBA" id="ARBA00022917"/>
    </source>
</evidence>
<dbReference type="InterPro" id="IPR036402">
    <property type="entry name" value="EF-Ts_dimer_sf"/>
</dbReference>
<dbReference type="EMBL" id="GGLE01006961">
    <property type="protein sequence ID" value="MBY11087.1"/>
    <property type="molecule type" value="Transcribed_RNA"/>
</dbReference>
<evidence type="ECO:0000313" key="8">
    <source>
        <dbReference type="EMBL" id="MBY11087.1"/>
    </source>
</evidence>
<dbReference type="SUPFAM" id="SSF46934">
    <property type="entry name" value="UBA-like"/>
    <property type="match status" value="1"/>
</dbReference>
<sequence length="353" mass="39156">MFSRVLSRYLHVSVPVNGVNKEALMELRKKTGYAFSNCKKALESSDNDVKKAEKWLKEEAKKQGWAKAAQVNNRTAAQGLIAVHVDGQYAAMAEVNCETDFVARNADFQDFASQIIKASVKYAKKLPSLSTIVTKLSLGAKEMEKLRLKDGKHLNDVRALTVGRLGENIVLKRVLCIRVDAPQVRIAGYCHAVGGPSSHDYPTFGKYGSLVTYTENEGCQLDEEELKQLGQNLCQQVIGMNPTSVGLLEDFVKAMEDEAKAKEAKEEELKKEKAKEKKDETGEAATTPQAKEEEGTTEEEEGTTEEEEVSENRLLFQEYVANPDIKVGTVVADSQIDILDFVRFECGEPEPVE</sequence>
<dbReference type="InterPro" id="IPR009060">
    <property type="entry name" value="UBA-like_sf"/>
</dbReference>
<feature type="compositionally biased region" description="Basic and acidic residues" evidence="6">
    <location>
        <begin position="262"/>
        <end position="281"/>
    </location>
</feature>
<dbReference type="NCBIfam" id="TIGR00116">
    <property type="entry name" value="tsf"/>
    <property type="match status" value="1"/>
</dbReference>
<dbReference type="GO" id="GO:0003746">
    <property type="term" value="F:translation elongation factor activity"/>
    <property type="evidence" value="ECO:0007669"/>
    <property type="project" value="UniProtKB-UniRule"/>
</dbReference>
<evidence type="ECO:0000256" key="5">
    <source>
        <dbReference type="RuleBase" id="RU000642"/>
    </source>
</evidence>
<feature type="domain" description="Translation elongation factor EFTs/EF1B dimerisation" evidence="7">
    <location>
        <begin position="90"/>
        <end position="348"/>
    </location>
</feature>
<dbReference type="PANTHER" id="PTHR11741:SF0">
    <property type="entry name" value="ELONGATION FACTOR TS, MITOCHONDRIAL"/>
    <property type="match status" value="1"/>
</dbReference>
<dbReference type="Gene3D" id="3.30.479.20">
    <property type="entry name" value="Elongation factor Ts, dimerisation domain"/>
    <property type="match status" value="2"/>
</dbReference>
<dbReference type="Pfam" id="PF00889">
    <property type="entry name" value="EF_TS"/>
    <property type="match status" value="1"/>
</dbReference>
<proteinExistence type="inferred from homology"/>
<comment type="function">
    <text evidence="4 5">Associates with the EF-Tu.GDP complex and induces the exchange of GDP to GTP. It remains bound to the aminoacyl-tRNA.EF-Tu.GTP complex up to the GTP hydrolysis stage on the ribosome.</text>
</comment>
<accession>A0A2R5LP51</accession>
<evidence type="ECO:0000256" key="2">
    <source>
        <dbReference type="ARBA" id="ARBA00022768"/>
    </source>
</evidence>
<dbReference type="InterPro" id="IPR001816">
    <property type="entry name" value="Transl_elong_EFTs/EF1B"/>
</dbReference>
<dbReference type="PROSITE" id="PS01126">
    <property type="entry name" value="EF_TS_1"/>
    <property type="match status" value="1"/>
</dbReference>
<evidence type="ECO:0000259" key="7">
    <source>
        <dbReference type="Pfam" id="PF00889"/>
    </source>
</evidence>
<dbReference type="InterPro" id="IPR014039">
    <property type="entry name" value="Transl_elong_EFTs/EF1B_dimer"/>
</dbReference>
<dbReference type="Gene3D" id="1.10.8.10">
    <property type="entry name" value="DNA helicase RuvA subunit, C-terminal domain"/>
    <property type="match status" value="1"/>
</dbReference>
<dbReference type="GO" id="GO:0005739">
    <property type="term" value="C:mitochondrion"/>
    <property type="evidence" value="ECO:0007669"/>
    <property type="project" value="UniProtKB-SubCell"/>
</dbReference>
<comment type="similarity">
    <text evidence="1 4 5">Belongs to the EF-Ts family.</text>
</comment>
<dbReference type="PANTHER" id="PTHR11741">
    <property type="entry name" value="ELONGATION FACTOR TS"/>
    <property type="match status" value="1"/>
</dbReference>
<evidence type="ECO:0000256" key="4">
    <source>
        <dbReference type="HAMAP-Rule" id="MF_03135"/>
    </source>
</evidence>
<feature type="region of interest" description="Disordered" evidence="6">
    <location>
        <begin position="262"/>
        <end position="315"/>
    </location>
</feature>
<protein>
    <recommendedName>
        <fullName evidence="4">Elongation factor Ts, mitochondrial</fullName>
        <shortName evidence="4">EF-Ts</shortName>
        <shortName evidence="4">EF-TsMt</shortName>
    </recommendedName>
</protein>
<dbReference type="HAMAP" id="MF_00050">
    <property type="entry name" value="EF_Ts"/>
    <property type="match status" value="1"/>
</dbReference>
<evidence type="ECO:0000256" key="1">
    <source>
        <dbReference type="ARBA" id="ARBA00005532"/>
    </source>
</evidence>
<reference evidence="8" key="1">
    <citation type="submission" date="2018-03" db="EMBL/GenBank/DDBJ databases">
        <title>The relapsing fever spirochete Borrelia turicatae persists in the highly oxidative environment of its soft-bodied tick vector.</title>
        <authorList>
            <person name="Bourret T.J."/>
            <person name="Boyle W.K."/>
            <person name="Valenzuela J.G."/>
            <person name="Oliveira F."/>
            <person name="Lopez J.E."/>
        </authorList>
    </citation>
    <scope>NUCLEOTIDE SEQUENCE</scope>
    <source>
        <strain evidence="8">Kansas strain/isolate</strain>
        <tissue evidence="8">Salivary glands</tissue>
    </source>
</reference>
<evidence type="ECO:0000256" key="6">
    <source>
        <dbReference type="SAM" id="MobiDB-lite"/>
    </source>
</evidence>
<name>A0A2R5LP51_9ACAR</name>
<keyword evidence="4" id="KW-0496">Mitochondrion</keyword>
<keyword evidence="3 4" id="KW-0648">Protein biosynthesis</keyword>
<keyword evidence="2 4" id="KW-0251">Elongation factor</keyword>
<comment type="subcellular location">
    <subcellularLocation>
        <location evidence="4">Mitochondrion</location>
    </subcellularLocation>
</comment>
<dbReference type="AlphaFoldDB" id="A0A2R5LP51"/>
<organism evidence="8">
    <name type="scientific">Ornithodoros turicata</name>
    <dbReference type="NCBI Taxonomy" id="34597"/>
    <lineage>
        <taxon>Eukaryota</taxon>
        <taxon>Metazoa</taxon>
        <taxon>Ecdysozoa</taxon>
        <taxon>Arthropoda</taxon>
        <taxon>Chelicerata</taxon>
        <taxon>Arachnida</taxon>
        <taxon>Acari</taxon>
        <taxon>Parasitiformes</taxon>
        <taxon>Ixodida</taxon>
        <taxon>Ixodoidea</taxon>
        <taxon>Argasidae</taxon>
        <taxon>Ornithodorinae</taxon>
        <taxon>Ornithodoros</taxon>
    </lineage>
</organism>
<dbReference type="GO" id="GO:0070125">
    <property type="term" value="P:mitochondrial translational elongation"/>
    <property type="evidence" value="ECO:0007669"/>
    <property type="project" value="TreeGrafter"/>
</dbReference>
<dbReference type="InterPro" id="IPR018101">
    <property type="entry name" value="Transl_elong_Ts_CS"/>
</dbReference>
<dbReference type="Pfam" id="PF25025">
    <property type="entry name" value="EF-Ts_N"/>
    <property type="match status" value="1"/>
</dbReference>
<dbReference type="CDD" id="cd14275">
    <property type="entry name" value="UBA_EF-Ts"/>
    <property type="match status" value="1"/>
</dbReference>